<dbReference type="Pfam" id="PF03381">
    <property type="entry name" value="CDC50"/>
    <property type="match status" value="1"/>
</dbReference>
<dbReference type="PANTHER" id="PTHR10926">
    <property type="entry name" value="CELL CYCLE CONTROL PROTEIN 50"/>
    <property type="match status" value="1"/>
</dbReference>
<feature type="transmembrane region" description="Helical" evidence="7">
    <location>
        <begin position="273"/>
        <end position="294"/>
    </location>
</feature>
<evidence type="ECO:0000256" key="4">
    <source>
        <dbReference type="ARBA" id="ARBA00022989"/>
    </source>
</evidence>
<feature type="transmembrane region" description="Helical" evidence="7">
    <location>
        <begin position="12"/>
        <end position="32"/>
    </location>
</feature>
<dbReference type="GO" id="GO:0005783">
    <property type="term" value="C:endoplasmic reticulum"/>
    <property type="evidence" value="ECO:0007669"/>
    <property type="project" value="TreeGrafter"/>
</dbReference>
<dbReference type="GO" id="GO:0005794">
    <property type="term" value="C:Golgi apparatus"/>
    <property type="evidence" value="ECO:0007669"/>
    <property type="project" value="TreeGrafter"/>
</dbReference>
<sequence>MPGESLKLNVKRICIEVLGLLFILSGLILSIWSVEIIGHEYVIDYTDCLDLSEKTKCKDVFSITSECNCFLNVNITQPMNRTVTAYYELESFDQNLYYYSRDNKQLSGELSTNVSESCEPFAYVTSDKGRKPIAPCGALADRMFNDTLILQKDNSYVPTVQTGLLSENDKALYRNPSANIQAAFKEYAKPINWKNNIWELDPSNPDNNGFKNEAFIAWMRTDLKRKPLWRIDDKPPYQDGLPEGVYVLRVTYAYPPSVYNGRRLFVISNRKRVVNYVVVGLTVVLISIGLIVLAGKMYFNRKKYGNYIQCKMRVP</sequence>
<dbReference type="KEGG" id="tnl:113502969"/>
<name>A0A7E5WIL3_TRINI</name>
<keyword evidence="8" id="KW-1185">Reference proteome</keyword>
<gene>
    <name evidence="9" type="primary">LOC113502969</name>
</gene>
<comment type="subcellular location">
    <subcellularLocation>
        <location evidence="1">Membrane</location>
        <topology evidence="1">Multi-pass membrane protein</topology>
    </subcellularLocation>
</comment>
<organism evidence="8 9">
    <name type="scientific">Trichoplusia ni</name>
    <name type="common">Cabbage looper</name>
    <dbReference type="NCBI Taxonomy" id="7111"/>
    <lineage>
        <taxon>Eukaryota</taxon>
        <taxon>Metazoa</taxon>
        <taxon>Ecdysozoa</taxon>
        <taxon>Arthropoda</taxon>
        <taxon>Hexapoda</taxon>
        <taxon>Insecta</taxon>
        <taxon>Pterygota</taxon>
        <taxon>Neoptera</taxon>
        <taxon>Endopterygota</taxon>
        <taxon>Lepidoptera</taxon>
        <taxon>Glossata</taxon>
        <taxon>Ditrysia</taxon>
        <taxon>Noctuoidea</taxon>
        <taxon>Noctuidae</taxon>
        <taxon>Plusiinae</taxon>
        <taxon>Trichoplusia</taxon>
    </lineage>
</organism>
<dbReference type="PIRSF" id="PIRSF015840">
    <property type="entry name" value="DUF284_TM_euk"/>
    <property type="match status" value="1"/>
</dbReference>
<dbReference type="AlphaFoldDB" id="A0A7E5WIL3"/>
<evidence type="ECO:0000256" key="3">
    <source>
        <dbReference type="ARBA" id="ARBA00022692"/>
    </source>
</evidence>
<dbReference type="RefSeq" id="XP_026740548.1">
    <property type="nucleotide sequence ID" value="XM_026884747.1"/>
</dbReference>
<keyword evidence="3 7" id="KW-0812">Transmembrane</keyword>
<keyword evidence="4 7" id="KW-1133">Transmembrane helix</keyword>
<reference evidence="9" key="1">
    <citation type="submission" date="2025-08" db="UniProtKB">
        <authorList>
            <consortium name="RefSeq"/>
        </authorList>
    </citation>
    <scope>IDENTIFICATION</scope>
</reference>
<dbReference type="PANTHER" id="PTHR10926:SF0">
    <property type="entry name" value="CDC50, ISOFORM A"/>
    <property type="match status" value="1"/>
</dbReference>
<comment type="similarity">
    <text evidence="2 6">Belongs to the CDC50/LEM3 family.</text>
</comment>
<dbReference type="GO" id="GO:0005886">
    <property type="term" value="C:plasma membrane"/>
    <property type="evidence" value="ECO:0007669"/>
    <property type="project" value="TreeGrafter"/>
</dbReference>
<keyword evidence="5 6" id="KW-0472">Membrane</keyword>
<evidence type="ECO:0000256" key="2">
    <source>
        <dbReference type="ARBA" id="ARBA00009457"/>
    </source>
</evidence>
<accession>A0A7E5WIL3</accession>
<dbReference type="InterPro" id="IPR005045">
    <property type="entry name" value="CDC50/LEM3_fam"/>
</dbReference>
<evidence type="ECO:0000313" key="9">
    <source>
        <dbReference type="RefSeq" id="XP_026740548.1"/>
    </source>
</evidence>
<evidence type="ECO:0000256" key="6">
    <source>
        <dbReference type="PIRNR" id="PIRNR015840"/>
    </source>
</evidence>
<proteinExistence type="inferred from homology"/>
<evidence type="ECO:0000256" key="7">
    <source>
        <dbReference type="SAM" id="Phobius"/>
    </source>
</evidence>
<dbReference type="GeneID" id="113502969"/>
<evidence type="ECO:0000256" key="5">
    <source>
        <dbReference type="ARBA" id="ARBA00023136"/>
    </source>
</evidence>
<evidence type="ECO:0000313" key="8">
    <source>
        <dbReference type="Proteomes" id="UP000322000"/>
    </source>
</evidence>
<protein>
    <submittedName>
        <fullName evidence="9">Cell cycle control protein 50A-like</fullName>
    </submittedName>
</protein>
<evidence type="ECO:0000256" key="1">
    <source>
        <dbReference type="ARBA" id="ARBA00004141"/>
    </source>
</evidence>
<dbReference type="InParanoid" id="A0A7E5WIL3"/>
<dbReference type="Proteomes" id="UP000322000">
    <property type="component" value="Chromosome 18"/>
</dbReference>
<dbReference type="OrthoDB" id="340608at2759"/>